<dbReference type="GO" id="GO:0022857">
    <property type="term" value="F:transmembrane transporter activity"/>
    <property type="evidence" value="ECO:0007669"/>
    <property type="project" value="TreeGrafter"/>
</dbReference>
<sequence length="837" mass="89743">MCVESRNWGRTRIASSPGVMRNLMHDVRFGLRVLTGSPAFACVAALTLGLGIACTTTVFSWVDSVLLHPYPGTARSAELVTLEMVTTGAPNGGTSISWQDYRDYRDRLKMLSGVTVHRQCAFTLGDVQSSRLAWGELVSGNYFQVMGVKPVVGRVFSPEENGDALGAFPAVVISDRLWRGYFRADPGIAGKTLRVNRQALTIVGVIPPGFRGSSPVMQYDVWIPVTMAVTLGSLPNSTFTDRGDRGMLATIGRLAPGSSIAQARAEAVALAASLAAANPKTNRLTSATVLPSWEEHNGVNEYLRAPLTILLAVSFVVLLIVCVNVANLLLARSVGRQREFGIRFALGAGRVQVALQILTETLVLALAGAGVGLLILLWMQGSLIAMVPSIGFPLSTSLILNGRILAFTALACVAAALISGASPVLFVCHSNLNEVLKEGSRGDTAGAASRRTRSALVVGEVALATLALIGAGLFVRSFQNIRAINPGFDARRVLLGRFFIETAGYSGNQIEQFALRLKERMLCSAGVEAASYTDFVPLSTTAGPWNFVRVEGYTPAKDETPTASRALVSPGYFATMRIPLVEGRDFTQRDDAKAEPVMIVNQQFARKYFRGENPVGRKVRAAGKWCTVVGVARDSKYYSPAEAPATYFYLAFAQFYQVSPELYVLVRTTEHPEQAIPLLRRAVAETDANAAAFHAVPLFEYTQVATFGQKVAANLMGALGILCLLLAATGLYSVMSYTVNQRIPEIGIRMAMGACPRNVIGMIVGQGMALALSGMALGVVAAFAATRLVASMLFRVDAWDPATFALAGVFLLAVALVATWLPAWRATRIDPMSALRR</sequence>
<dbReference type="PANTHER" id="PTHR30572">
    <property type="entry name" value="MEMBRANE COMPONENT OF TRANSPORTER-RELATED"/>
    <property type="match status" value="1"/>
</dbReference>
<feature type="transmembrane region" description="Helical" evidence="7">
    <location>
        <begin position="29"/>
        <end position="53"/>
    </location>
</feature>
<feature type="domain" description="ABC3 transporter permease C-terminal" evidence="8">
    <location>
        <begin position="719"/>
        <end position="831"/>
    </location>
</feature>
<keyword evidence="4 7" id="KW-1133">Transmembrane helix</keyword>
<dbReference type="GO" id="GO:0005886">
    <property type="term" value="C:plasma membrane"/>
    <property type="evidence" value="ECO:0007669"/>
    <property type="project" value="UniProtKB-SubCell"/>
</dbReference>
<feature type="transmembrane region" description="Helical" evidence="7">
    <location>
        <begin position="804"/>
        <end position="823"/>
    </location>
</feature>
<feature type="domain" description="MacB-like periplasmic core" evidence="9">
    <location>
        <begin position="461"/>
        <end position="679"/>
    </location>
</feature>
<accession>Q01VA3</accession>
<feature type="domain" description="ABC3 transporter permease C-terminal" evidence="8">
    <location>
        <begin position="312"/>
        <end position="431"/>
    </location>
</feature>
<name>Q01VA3_SOLUE</name>
<dbReference type="STRING" id="234267.Acid_5465"/>
<dbReference type="AlphaFoldDB" id="Q01VA3"/>
<comment type="similarity">
    <text evidence="6">Belongs to the ABC-4 integral membrane protein family.</text>
</comment>
<gene>
    <name evidence="10" type="ordered locus">Acid_5465</name>
</gene>
<dbReference type="InterPro" id="IPR025857">
    <property type="entry name" value="MacB_PCD"/>
</dbReference>
<dbReference type="HOGENOM" id="CLU_009433_1_0_0"/>
<dbReference type="eggNOG" id="COG0577">
    <property type="taxonomic scope" value="Bacteria"/>
</dbReference>
<dbReference type="NCBIfam" id="TIGR03434">
    <property type="entry name" value="ADOP"/>
    <property type="match status" value="1"/>
</dbReference>
<evidence type="ECO:0000256" key="5">
    <source>
        <dbReference type="ARBA" id="ARBA00023136"/>
    </source>
</evidence>
<evidence type="ECO:0000313" key="10">
    <source>
        <dbReference type="EMBL" id="ABJ86412.1"/>
    </source>
</evidence>
<feature type="transmembrane region" description="Helical" evidence="7">
    <location>
        <begin position="307"/>
        <end position="330"/>
    </location>
</feature>
<dbReference type="EMBL" id="CP000473">
    <property type="protein sequence ID" value="ABJ86412.1"/>
    <property type="molecule type" value="Genomic_DNA"/>
</dbReference>
<dbReference type="Pfam" id="PF02687">
    <property type="entry name" value="FtsX"/>
    <property type="match status" value="2"/>
</dbReference>
<evidence type="ECO:0000256" key="6">
    <source>
        <dbReference type="ARBA" id="ARBA00038076"/>
    </source>
</evidence>
<feature type="transmembrane region" description="Helical" evidence="7">
    <location>
        <begin position="362"/>
        <end position="384"/>
    </location>
</feature>
<keyword evidence="2" id="KW-1003">Cell membrane</keyword>
<dbReference type="InterPro" id="IPR003838">
    <property type="entry name" value="ABC3_permease_C"/>
</dbReference>
<feature type="transmembrane region" description="Helical" evidence="7">
    <location>
        <begin position="404"/>
        <end position="428"/>
    </location>
</feature>
<keyword evidence="3 7" id="KW-0812">Transmembrane</keyword>
<dbReference type="InterPro" id="IPR050250">
    <property type="entry name" value="Macrolide_Exporter_MacB"/>
</dbReference>
<feature type="domain" description="MacB-like periplasmic core" evidence="9">
    <location>
        <begin position="43"/>
        <end position="269"/>
    </location>
</feature>
<evidence type="ECO:0000256" key="3">
    <source>
        <dbReference type="ARBA" id="ARBA00022692"/>
    </source>
</evidence>
<evidence type="ECO:0000256" key="4">
    <source>
        <dbReference type="ARBA" id="ARBA00022989"/>
    </source>
</evidence>
<evidence type="ECO:0000256" key="7">
    <source>
        <dbReference type="SAM" id="Phobius"/>
    </source>
</evidence>
<feature type="transmembrane region" description="Helical" evidence="7">
    <location>
        <begin position="455"/>
        <end position="475"/>
    </location>
</feature>
<feature type="transmembrane region" description="Helical" evidence="7">
    <location>
        <begin position="759"/>
        <end position="784"/>
    </location>
</feature>
<reference evidence="10" key="1">
    <citation type="submission" date="2006-10" db="EMBL/GenBank/DDBJ databases">
        <title>Complete sequence of Solibacter usitatus Ellin6076.</title>
        <authorList>
            <consortium name="US DOE Joint Genome Institute"/>
            <person name="Copeland A."/>
            <person name="Lucas S."/>
            <person name="Lapidus A."/>
            <person name="Barry K."/>
            <person name="Detter J.C."/>
            <person name="Glavina del Rio T."/>
            <person name="Hammon N."/>
            <person name="Israni S."/>
            <person name="Dalin E."/>
            <person name="Tice H."/>
            <person name="Pitluck S."/>
            <person name="Thompson L.S."/>
            <person name="Brettin T."/>
            <person name="Bruce D."/>
            <person name="Han C."/>
            <person name="Tapia R."/>
            <person name="Gilna P."/>
            <person name="Schmutz J."/>
            <person name="Larimer F."/>
            <person name="Land M."/>
            <person name="Hauser L."/>
            <person name="Kyrpides N."/>
            <person name="Mikhailova N."/>
            <person name="Janssen P.H."/>
            <person name="Kuske C.R."/>
            <person name="Richardson P."/>
        </authorList>
    </citation>
    <scope>NUCLEOTIDE SEQUENCE</scope>
    <source>
        <strain evidence="10">Ellin6076</strain>
    </source>
</reference>
<comment type="subcellular location">
    <subcellularLocation>
        <location evidence="1">Cell membrane</location>
        <topology evidence="1">Multi-pass membrane protein</topology>
    </subcellularLocation>
</comment>
<evidence type="ECO:0008006" key="11">
    <source>
        <dbReference type="Google" id="ProtNLM"/>
    </source>
</evidence>
<evidence type="ECO:0000256" key="1">
    <source>
        <dbReference type="ARBA" id="ARBA00004651"/>
    </source>
</evidence>
<evidence type="ECO:0000259" key="9">
    <source>
        <dbReference type="Pfam" id="PF12704"/>
    </source>
</evidence>
<proteinExistence type="inferred from homology"/>
<feature type="transmembrane region" description="Helical" evidence="7">
    <location>
        <begin position="715"/>
        <end position="739"/>
    </location>
</feature>
<protein>
    <recommendedName>
        <fullName evidence="11">Permease</fullName>
    </recommendedName>
</protein>
<dbReference type="Pfam" id="PF12704">
    <property type="entry name" value="MacB_PCD"/>
    <property type="match status" value="2"/>
</dbReference>
<organism evidence="10">
    <name type="scientific">Solibacter usitatus (strain Ellin6076)</name>
    <dbReference type="NCBI Taxonomy" id="234267"/>
    <lineage>
        <taxon>Bacteria</taxon>
        <taxon>Pseudomonadati</taxon>
        <taxon>Acidobacteriota</taxon>
        <taxon>Terriglobia</taxon>
        <taxon>Bryobacterales</taxon>
        <taxon>Solibacteraceae</taxon>
        <taxon>Candidatus Solibacter</taxon>
    </lineage>
</organism>
<keyword evidence="5 7" id="KW-0472">Membrane</keyword>
<dbReference type="InParanoid" id="Q01VA3"/>
<dbReference type="InterPro" id="IPR017800">
    <property type="entry name" value="ADOP"/>
</dbReference>
<dbReference type="KEGG" id="sus:Acid_5465"/>
<evidence type="ECO:0000256" key="2">
    <source>
        <dbReference type="ARBA" id="ARBA00022475"/>
    </source>
</evidence>
<dbReference type="PANTHER" id="PTHR30572:SF4">
    <property type="entry name" value="ABC TRANSPORTER PERMEASE YTRF"/>
    <property type="match status" value="1"/>
</dbReference>
<evidence type="ECO:0000259" key="8">
    <source>
        <dbReference type="Pfam" id="PF02687"/>
    </source>
</evidence>